<dbReference type="PRINTS" id="PR00781">
    <property type="entry name" value="LIPOSIGPTASE"/>
</dbReference>
<dbReference type="EMBL" id="CAEZUX010000002">
    <property type="protein sequence ID" value="CAB4605448.1"/>
    <property type="molecule type" value="Genomic_DNA"/>
</dbReference>
<evidence type="ECO:0000256" key="6">
    <source>
        <dbReference type="ARBA" id="ARBA00023136"/>
    </source>
</evidence>
<accession>A0A6J6H9L9</accession>
<proteinExistence type="inferred from homology"/>
<dbReference type="PANTHER" id="PTHR33695">
    <property type="entry name" value="LIPOPROTEIN SIGNAL PEPTIDASE"/>
    <property type="match status" value="1"/>
</dbReference>
<feature type="transmembrane region" description="Helical" evidence="7">
    <location>
        <begin position="85"/>
        <end position="102"/>
    </location>
</feature>
<dbReference type="Pfam" id="PF01252">
    <property type="entry name" value="Peptidase_A8"/>
    <property type="match status" value="1"/>
</dbReference>
<dbReference type="InterPro" id="IPR001872">
    <property type="entry name" value="Peptidase_A8"/>
</dbReference>
<dbReference type="GO" id="GO:0004190">
    <property type="term" value="F:aspartic-type endopeptidase activity"/>
    <property type="evidence" value="ECO:0007669"/>
    <property type="project" value="InterPro"/>
</dbReference>
<dbReference type="AlphaFoldDB" id="A0A6J6H9L9"/>
<sequence>MPSSRRLVLIAAVIVLLDQWSKTWAVNALANGRTIDLVWTLRFALGFNSGIAFSQAQDLGAFVGLIAMVAVVVLSRAAIRATTALSAYGLALITAGAIGNLADRIFRGGGWLRGHVVDFIDLQWFPVFNIADSAITVGAGVLIIGLSREYVGAKRHEGQV</sequence>
<protein>
    <submittedName>
        <fullName evidence="8">Unannotated protein</fullName>
    </submittedName>
</protein>
<evidence type="ECO:0000256" key="2">
    <source>
        <dbReference type="ARBA" id="ARBA00022670"/>
    </source>
</evidence>
<gene>
    <name evidence="8" type="ORF">UFOPK1874_00054</name>
</gene>
<evidence type="ECO:0000256" key="7">
    <source>
        <dbReference type="SAM" id="Phobius"/>
    </source>
</evidence>
<name>A0A6J6H9L9_9ZZZZ</name>
<dbReference type="HAMAP" id="MF_00161">
    <property type="entry name" value="LspA"/>
    <property type="match status" value="1"/>
</dbReference>
<dbReference type="PANTHER" id="PTHR33695:SF1">
    <property type="entry name" value="LIPOPROTEIN SIGNAL PEPTIDASE"/>
    <property type="match status" value="1"/>
</dbReference>
<evidence type="ECO:0000256" key="4">
    <source>
        <dbReference type="ARBA" id="ARBA00022801"/>
    </source>
</evidence>
<keyword evidence="3 7" id="KW-0812">Transmembrane</keyword>
<dbReference type="GO" id="GO:0006508">
    <property type="term" value="P:proteolysis"/>
    <property type="evidence" value="ECO:0007669"/>
    <property type="project" value="UniProtKB-KW"/>
</dbReference>
<evidence type="ECO:0000256" key="1">
    <source>
        <dbReference type="ARBA" id="ARBA00022475"/>
    </source>
</evidence>
<feature type="transmembrane region" description="Helical" evidence="7">
    <location>
        <begin position="122"/>
        <end position="146"/>
    </location>
</feature>
<evidence type="ECO:0000313" key="8">
    <source>
        <dbReference type="EMBL" id="CAB4605448.1"/>
    </source>
</evidence>
<keyword evidence="4" id="KW-0378">Hydrolase</keyword>
<dbReference type="GO" id="GO:0016020">
    <property type="term" value="C:membrane"/>
    <property type="evidence" value="ECO:0007669"/>
    <property type="project" value="InterPro"/>
</dbReference>
<keyword evidence="2" id="KW-0645">Protease</keyword>
<evidence type="ECO:0000256" key="5">
    <source>
        <dbReference type="ARBA" id="ARBA00022989"/>
    </source>
</evidence>
<keyword evidence="6 7" id="KW-0472">Membrane</keyword>
<dbReference type="NCBIfam" id="TIGR00077">
    <property type="entry name" value="lspA"/>
    <property type="match status" value="1"/>
</dbReference>
<organism evidence="8">
    <name type="scientific">freshwater metagenome</name>
    <dbReference type="NCBI Taxonomy" id="449393"/>
    <lineage>
        <taxon>unclassified sequences</taxon>
        <taxon>metagenomes</taxon>
        <taxon>ecological metagenomes</taxon>
    </lineage>
</organism>
<feature type="transmembrane region" description="Helical" evidence="7">
    <location>
        <begin position="59"/>
        <end position="78"/>
    </location>
</feature>
<evidence type="ECO:0000256" key="3">
    <source>
        <dbReference type="ARBA" id="ARBA00022692"/>
    </source>
</evidence>
<reference evidence="8" key="1">
    <citation type="submission" date="2020-05" db="EMBL/GenBank/DDBJ databases">
        <authorList>
            <person name="Chiriac C."/>
            <person name="Salcher M."/>
            <person name="Ghai R."/>
            <person name="Kavagutti S V."/>
        </authorList>
    </citation>
    <scope>NUCLEOTIDE SEQUENCE</scope>
</reference>
<keyword evidence="5 7" id="KW-1133">Transmembrane helix</keyword>
<keyword evidence="1" id="KW-1003">Cell membrane</keyword>